<keyword evidence="3 5" id="KW-0809">Transit peptide</keyword>
<reference evidence="7 8" key="1">
    <citation type="journal article" date="2018" name="MBio">
        <title>Comparative Genomics Reveals the Core Gene Toolbox for the Fungus-Insect Symbiosis.</title>
        <authorList>
            <person name="Wang Y."/>
            <person name="Stata M."/>
            <person name="Wang W."/>
            <person name="Stajich J.E."/>
            <person name="White M.M."/>
            <person name="Moncalvo J.M."/>
        </authorList>
    </citation>
    <scope>NUCLEOTIDE SEQUENCE [LARGE SCALE GENOMIC DNA]</scope>
    <source>
        <strain evidence="7 8">SWE-8-4</strain>
    </source>
</reference>
<sequence>MALNIFKTSFAKSFRFQPVFSRFYSVKKFSASHEWITVDNGVGTIGITDHAQKSLGDVVYVEIPEVGDQIELEGNVGAVESVKAASDLYSPVSGEILEANSKLIDKPKLINQSPEGEGWIFKIKLEDEAQLDNLMTSEEYAKLVGEDH</sequence>
<organism evidence="7 8">
    <name type="scientific">Smittium simulii</name>
    <dbReference type="NCBI Taxonomy" id="133385"/>
    <lineage>
        <taxon>Eukaryota</taxon>
        <taxon>Fungi</taxon>
        <taxon>Fungi incertae sedis</taxon>
        <taxon>Zoopagomycota</taxon>
        <taxon>Kickxellomycotina</taxon>
        <taxon>Harpellomycetes</taxon>
        <taxon>Harpellales</taxon>
        <taxon>Legeriomycetaceae</taxon>
        <taxon>Smittium</taxon>
    </lineage>
</organism>
<dbReference type="InterPro" id="IPR017453">
    <property type="entry name" value="GCV_H_sub"/>
</dbReference>
<comment type="subunit">
    <text evidence="5">The glycine cleavage system is composed of four proteins: P, T, L and H.</text>
</comment>
<dbReference type="GO" id="GO:0019464">
    <property type="term" value="P:glycine decarboxylation via glycine cleavage system"/>
    <property type="evidence" value="ECO:0007669"/>
    <property type="project" value="UniProtKB-UniRule"/>
</dbReference>
<comment type="function">
    <text evidence="5">The H protein shuttles the methylamine group of glycine from the P protein to the T protein.</text>
</comment>
<evidence type="ECO:0000313" key="7">
    <source>
        <dbReference type="EMBL" id="PVU88552.1"/>
    </source>
</evidence>
<evidence type="ECO:0000259" key="6">
    <source>
        <dbReference type="PROSITE" id="PS50968"/>
    </source>
</evidence>
<dbReference type="PANTHER" id="PTHR11715:SF3">
    <property type="entry name" value="GLYCINE CLEAVAGE SYSTEM H PROTEIN-RELATED"/>
    <property type="match status" value="1"/>
</dbReference>
<dbReference type="InterPro" id="IPR011053">
    <property type="entry name" value="Single_hybrid_motif"/>
</dbReference>
<keyword evidence="8" id="KW-1185">Reference proteome</keyword>
<comment type="similarity">
    <text evidence="1 5">Belongs to the GcvH family.</text>
</comment>
<gene>
    <name evidence="7" type="ORF">BB561_005785</name>
</gene>
<dbReference type="InterPro" id="IPR000089">
    <property type="entry name" value="Biotin_lipoyl"/>
</dbReference>
<dbReference type="PROSITE" id="PS00189">
    <property type="entry name" value="LIPOYL"/>
    <property type="match status" value="1"/>
</dbReference>
<evidence type="ECO:0000256" key="4">
    <source>
        <dbReference type="PIRSR" id="PIRSR617453-50"/>
    </source>
</evidence>
<dbReference type="PROSITE" id="PS50968">
    <property type="entry name" value="BIOTINYL_LIPOYL"/>
    <property type="match status" value="1"/>
</dbReference>
<comment type="cofactor">
    <cofactor evidence="5">
        <name>(R)-lipoate</name>
        <dbReference type="ChEBI" id="CHEBI:83088"/>
    </cofactor>
    <text evidence="5">Binds 1 lipoyl cofactor covalently.</text>
</comment>
<dbReference type="AlphaFoldDB" id="A0A2T9Y8B5"/>
<evidence type="ECO:0000256" key="5">
    <source>
        <dbReference type="RuleBase" id="RU364055"/>
    </source>
</evidence>
<dbReference type="OrthoDB" id="10264154at2759"/>
<feature type="domain" description="Lipoyl-binding" evidence="6">
    <location>
        <begin position="42"/>
        <end position="124"/>
    </location>
</feature>
<protein>
    <recommendedName>
        <fullName evidence="5">Glycine cleavage system H protein</fullName>
    </recommendedName>
</protein>
<dbReference type="PANTHER" id="PTHR11715">
    <property type="entry name" value="GLYCINE CLEAVAGE SYSTEM H PROTEIN"/>
    <property type="match status" value="1"/>
</dbReference>
<dbReference type="InterPro" id="IPR033753">
    <property type="entry name" value="GCV_H/Fam206"/>
</dbReference>
<accession>A0A2T9Y8B5</accession>
<keyword evidence="5" id="KW-0496">Mitochondrion</keyword>
<proteinExistence type="inferred from homology"/>
<dbReference type="NCBIfam" id="NF002270">
    <property type="entry name" value="PRK01202.1"/>
    <property type="match status" value="1"/>
</dbReference>
<dbReference type="GO" id="GO:0009249">
    <property type="term" value="P:protein lipoylation"/>
    <property type="evidence" value="ECO:0007669"/>
    <property type="project" value="TreeGrafter"/>
</dbReference>
<dbReference type="Gene3D" id="2.40.50.100">
    <property type="match status" value="1"/>
</dbReference>
<evidence type="ECO:0000256" key="1">
    <source>
        <dbReference type="ARBA" id="ARBA00009249"/>
    </source>
</evidence>
<dbReference type="STRING" id="133385.A0A2T9Y8B5"/>
<dbReference type="InterPro" id="IPR003016">
    <property type="entry name" value="2-oxoA_DH_lipoyl-BS"/>
</dbReference>
<dbReference type="InterPro" id="IPR002930">
    <property type="entry name" value="GCV_H"/>
</dbReference>
<dbReference type="EMBL" id="MBFR01000373">
    <property type="protein sequence ID" value="PVU88552.1"/>
    <property type="molecule type" value="Genomic_DNA"/>
</dbReference>
<dbReference type="SUPFAM" id="SSF51230">
    <property type="entry name" value="Single hybrid motif"/>
    <property type="match status" value="1"/>
</dbReference>
<feature type="modified residue" description="N6-lipoyllysine" evidence="4">
    <location>
        <position position="83"/>
    </location>
</feature>
<dbReference type="Proteomes" id="UP000245383">
    <property type="component" value="Unassembled WGS sequence"/>
</dbReference>
<dbReference type="NCBIfam" id="TIGR00527">
    <property type="entry name" value="gcvH"/>
    <property type="match status" value="1"/>
</dbReference>
<dbReference type="GO" id="GO:0005739">
    <property type="term" value="C:mitochondrion"/>
    <property type="evidence" value="ECO:0007669"/>
    <property type="project" value="UniProtKB-SubCell"/>
</dbReference>
<dbReference type="Pfam" id="PF01597">
    <property type="entry name" value="GCV_H"/>
    <property type="match status" value="1"/>
</dbReference>
<name>A0A2T9Y8B5_9FUNG</name>
<evidence type="ECO:0000256" key="2">
    <source>
        <dbReference type="ARBA" id="ARBA00022823"/>
    </source>
</evidence>
<dbReference type="GO" id="GO:0005960">
    <property type="term" value="C:glycine cleavage complex"/>
    <property type="evidence" value="ECO:0007669"/>
    <property type="project" value="UniProtKB-UniRule"/>
</dbReference>
<evidence type="ECO:0000313" key="8">
    <source>
        <dbReference type="Proteomes" id="UP000245383"/>
    </source>
</evidence>
<dbReference type="CDD" id="cd06848">
    <property type="entry name" value="GCS_H"/>
    <property type="match status" value="1"/>
</dbReference>
<evidence type="ECO:0000256" key="3">
    <source>
        <dbReference type="ARBA" id="ARBA00022946"/>
    </source>
</evidence>
<comment type="subcellular location">
    <subcellularLocation>
        <location evidence="5">Mitochondrion</location>
    </subcellularLocation>
</comment>
<comment type="caution">
    <text evidence="7">The sequence shown here is derived from an EMBL/GenBank/DDBJ whole genome shotgun (WGS) entry which is preliminary data.</text>
</comment>
<dbReference type="HAMAP" id="MF_00272">
    <property type="entry name" value="GcvH"/>
    <property type="match status" value="1"/>
</dbReference>
<keyword evidence="2 4" id="KW-0450">Lipoyl</keyword>